<dbReference type="AlphaFoldDB" id="A0A518C426"/>
<name>A0A518C426_9BACT</name>
<organism evidence="2 3">
    <name type="scientific">Bremerella volcania</name>
    <dbReference type="NCBI Taxonomy" id="2527984"/>
    <lineage>
        <taxon>Bacteria</taxon>
        <taxon>Pseudomonadati</taxon>
        <taxon>Planctomycetota</taxon>
        <taxon>Planctomycetia</taxon>
        <taxon>Pirellulales</taxon>
        <taxon>Pirellulaceae</taxon>
        <taxon>Bremerella</taxon>
    </lineage>
</organism>
<evidence type="ECO:0000313" key="3">
    <source>
        <dbReference type="Proteomes" id="UP000318626"/>
    </source>
</evidence>
<keyword evidence="3" id="KW-1185">Reference proteome</keyword>
<dbReference type="KEGG" id="bvo:Pan97_09900"/>
<keyword evidence="1" id="KW-1133">Transmembrane helix</keyword>
<sequence length="313" mass="34611">MFLLAQLKLDPGWLSALASLLMGLAGVVLLWRGRTALQGTTLVLPWAWSLFAWSALCGSEIAIGLMHWWQASVADDQIRYLAAMTLFCPQLSQVGAKRPQWIAWQGVVAILLLVLWAPVIQVWAFNSIGHVAPGWIWGTFLAALVLAGFLNNFPTRFSPTALCLAIAQFNMTYTYLPMTTSEVTVTGSLLAMALGLIGIGSAIQGGLGCPENLRAEDRAWIDFRDSFGAFWAARVMLRVNDSAARYEWGLWLSWNGFHQVEIVGSHADFRDGVREALITCLRKLLGDFVDEAWLDARLPRANNQKKGLEDMEA</sequence>
<feature type="transmembrane region" description="Helical" evidence="1">
    <location>
        <begin position="12"/>
        <end position="31"/>
    </location>
</feature>
<feature type="transmembrane region" description="Helical" evidence="1">
    <location>
        <begin position="43"/>
        <end position="66"/>
    </location>
</feature>
<protein>
    <submittedName>
        <fullName evidence="2">Uncharacterized protein</fullName>
    </submittedName>
</protein>
<dbReference type="Proteomes" id="UP000318626">
    <property type="component" value="Chromosome"/>
</dbReference>
<feature type="transmembrane region" description="Helical" evidence="1">
    <location>
        <begin position="131"/>
        <end position="150"/>
    </location>
</feature>
<feature type="transmembrane region" description="Helical" evidence="1">
    <location>
        <begin position="103"/>
        <end position="125"/>
    </location>
</feature>
<dbReference type="EMBL" id="CP036289">
    <property type="protein sequence ID" value="QDU73990.1"/>
    <property type="molecule type" value="Genomic_DNA"/>
</dbReference>
<reference evidence="3" key="1">
    <citation type="submission" date="2019-02" db="EMBL/GenBank/DDBJ databases">
        <title>Deep-cultivation of Planctomycetes and their phenomic and genomic characterization uncovers novel biology.</title>
        <authorList>
            <person name="Wiegand S."/>
            <person name="Jogler M."/>
            <person name="Boedeker C."/>
            <person name="Pinto D."/>
            <person name="Vollmers J."/>
            <person name="Rivas-Marin E."/>
            <person name="Kohn T."/>
            <person name="Peeters S.H."/>
            <person name="Heuer A."/>
            <person name="Rast P."/>
            <person name="Oberbeckmann S."/>
            <person name="Bunk B."/>
            <person name="Jeske O."/>
            <person name="Meyerdierks A."/>
            <person name="Storesund J.E."/>
            <person name="Kallscheuer N."/>
            <person name="Luecker S."/>
            <person name="Lage O.M."/>
            <person name="Pohl T."/>
            <person name="Merkel B.J."/>
            <person name="Hornburger P."/>
            <person name="Mueller R.-W."/>
            <person name="Bruemmer F."/>
            <person name="Labrenz M."/>
            <person name="Spormann A.M."/>
            <person name="Op den Camp H."/>
            <person name="Overmann J."/>
            <person name="Amann R."/>
            <person name="Jetten M.S.M."/>
            <person name="Mascher T."/>
            <person name="Medema M.H."/>
            <person name="Devos D.P."/>
            <person name="Kaster A.-K."/>
            <person name="Ovreas L."/>
            <person name="Rohde M."/>
            <person name="Galperin M.Y."/>
            <person name="Jogler C."/>
        </authorList>
    </citation>
    <scope>NUCLEOTIDE SEQUENCE [LARGE SCALE GENOMIC DNA]</scope>
    <source>
        <strain evidence="3">Pan97</strain>
    </source>
</reference>
<accession>A0A518C426</accession>
<feature type="transmembrane region" description="Helical" evidence="1">
    <location>
        <begin position="188"/>
        <end position="209"/>
    </location>
</feature>
<evidence type="ECO:0000256" key="1">
    <source>
        <dbReference type="SAM" id="Phobius"/>
    </source>
</evidence>
<keyword evidence="1" id="KW-0472">Membrane</keyword>
<feature type="transmembrane region" description="Helical" evidence="1">
    <location>
        <begin position="157"/>
        <end position="176"/>
    </location>
</feature>
<gene>
    <name evidence="2" type="ORF">Pan97_09900</name>
</gene>
<proteinExistence type="predicted"/>
<keyword evidence="1" id="KW-0812">Transmembrane</keyword>
<evidence type="ECO:0000313" key="2">
    <source>
        <dbReference type="EMBL" id="QDU73990.1"/>
    </source>
</evidence>